<dbReference type="EMBL" id="JAWDGP010001861">
    <property type="protein sequence ID" value="KAK3787552.1"/>
    <property type="molecule type" value="Genomic_DNA"/>
</dbReference>
<keyword evidence="3" id="KW-1185">Reference proteome</keyword>
<accession>A0AAE1AH54</accession>
<name>A0AAE1AH54_9GAST</name>
<proteinExistence type="predicted"/>
<evidence type="ECO:0000313" key="3">
    <source>
        <dbReference type="Proteomes" id="UP001283361"/>
    </source>
</evidence>
<feature type="region of interest" description="Disordered" evidence="1">
    <location>
        <begin position="145"/>
        <end position="180"/>
    </location>
</feature>
<feature type="compositionally biased region" description="Gly residues" evidence="1">
    <location>
        <begin position="76"/>
        <end position="100"/>
    </location>
</feature>
<evidence type="ECO:0000256" key="1">
    <source>
        <dbReference type="SAM" id="MobiDB-lite"/>
    </source>
</evidence>
<gene>
    <name evidence="2" type="ORF">RRG08_011809</name>
</gene>
<reference evidence="2" key="1">
    <citation type="journal article" date="2023" name="G3 (Bethesda)">
        <title>A reference genome for the long-term kleptoplast-retaining sea slug Elysia crispata morphotype clarki.</title>
        <authorList>
            <person name="Eastman K.E."/>
            <person name="Pendleton A.L."/>
            <person name="Shaikh M.A."/>
            <person name="Suttiyut T."/>
            <person name="Ogas R."/>
            <person name="Tomko P."/>
            <person name="Gavelis G."/>
            <person name="Widhalm J.R."/>
            <person name="Wisecaver J.H."/>
        </authorList>
    </citation>
    <scope>NUCLEOTIDE SEQUENCE</scope>
    <source>
        <strain evidence="2">ECLA1</strain>
    </source>
</reference>
<dbReference type="AlphaFoldDB" id="A0AAE1AH54"/>
<sequence length="180" mass="17010">MLVRPPPAPPSFHGPVPGQYSPGLGVPAPAVPPLAADVSMTISGSGASHHWPDFLSVQPVDRCGVGAASDTDGATRHGGSGGSCVGGGGNSGGGSGGSNGCVGVGAEANDRTRHSSRGDCSSINSGGIGADGGCGEVSGLDIAGSGHSDVAWTSGGGGSNGSRDSPAQAAVVPPHSCSMN</sequence>
<organism evidence="2 3">
    <name type="scientific">Elysia crispata</name>
    <name type="common">lettuce slug</name>
    <dbReference type="NCBI Taxonomy" id="231223"/>
    <lineage>
        <taxon>Eukaryota</taxon>
        <taxon>Metazoa</taxon>
        <taxon>Spiralia</taxon>
        <taxon>Lophotrochozoa</taxon>
        <taxon>Mollusca</taxon>
        <taxon>Gastropoda</taxon>
        <taxon>Heterobranchia</taxon>
        <taxon>Euthyneura</taxon>
        <taxon>Panpulmonata</taxon>
        <taxon>Sacoglossa</taxon>
        <taxon>Placobranchoidea</taxon>
        <taxon>Plakobranchidae</taxon>
        <taxon>Elysia</taxon>
    </lineage>
</organism>
<evidence type="ECO:0000313" key="2">
    <source>
        <dbReference type="EMBL" id="KAK3787552.1"/>
    </source>
</evidence>
<dbReference type="Proteomes" id="UP001283361">
    <property type="component" value="Unassembled WGS sequence"/>
</dbReference>
<comment type="caution">
    <text evidence="2">The sequence shown here is derived from an EMBL/GenBank/DDBJ whole genome shotgun (WGS) entry which is preliminary data.</text>
</comment>
<feature type="region of interest" description="Disordered" evidence="1">
    <location>
        <begin position="68"/>
        <end position="100"/>
    </location>
</feature>
<protein>
    <submittedName>
        <fullName evidence="2">Uncharacterized protein</fullName>
    </submittedName>
</protein>